<accession>A0ABN2WIY5</accession>
<evidence type="ECO:0000313" key="3">
    <source>
        <dbReference type="EMBL" id="GAA2093577.1"/>
    </source>
</evidence>
<dbReference type="EMBL" id="BAAAMQ010000002">
    <property type="protein sequence ID" value="GAA2093577.1"/>
    <property type="molecule type" value="Genomic_DNA"/>
</dbReference>
<evidence type="ECO:0000259" key="2">
    <source>
        <dbReference type="Pfam" id="PF14452"/>
    </source>
</evidence>
<protein>
    <recommendedName>
        <fullName evidence="2">Multi-ubiquitin domain-containing protein</fullName>
    </recommendedName>
</protein>
<keyword evidence="4" id="KW-1185">Reference proteome</keyword>
<feature type="domain" description="Multi-ubiquitin" evidence="2">
    <location>
        <begin position="19"/>
        <end position="91"/>
    </location>
</feature>
<dbReference type="Pfam" id="PF14452">
    <property type="entry name" value="Multi_ubiq"/>
    <property type="match status" value="1"/>
</dbReference>
<dbReference type="RefSeq" id="WP_231252653.1">
    <property type="nucleotide sequence ID" value="NZ_BAAAMQ010000002.1"/>
</dbReference>
<dbReference type="Proteomes" id="UP001501161">
    <property type="component" value="Unassembled WGS sequence"/>
</dbReference>
<proteinExistence type="predicted"/>
<organism evidence="3 4">
    <name type="scientific">Nocardioides furvisabuli</name>
    <dbReference type="NCBI Taxonomy" id="375542"/>
    <lineage>
        <taxon>Bacteria</taxon>
        <taxon>Bacillati</taxon>
        <taxon>Actinomycetota</taxon>
        <taxon>Actinomycetes</taxon>
        <taxon>Propionibacteriales</taxon>
        <taxon>Nocardioidaceae</taxon>
        <taxon>Nocardioides</taxon>
    </lineage>
</organism>
<dbReference type="InterPro" id="IPR027802">
    <property type="entry name" value="Multi-ubiquitin_dom"/>
</dbReference>
<gene>
    <name evidence="3" type="ORF">GCM10009726_00040</name>
</gene>
<name>A0ABN2WIY5_9ACTN</name>
<evidence type="ECO:0000256" key="1">
    <source>
        <dbReference type="SAM" id="MobiDB-lite"/>
    </source>
</evidence>
<feature type="region of interest" description="Disordered" evidence="1">
    <location>
        <begin position="1"/>
        <end position="21"/>
    </location>
</feature>
<reference evidence="3 4" key="1">
    <citation type="journal article" date="2019" name="Int. J. Syst. Evol. Microbiol.">
        <title>The Global Catalogue of Microorganisms (GCM) 10K type strain sequencing project: providing services to taxonomists for standard genome sequencing and annotation.</title>
        <authorList>
            <consortium name="The Broad Institute Genomics Platform"/>
            <consortium name="The Broad Institute Genome Sequencing Center for Infectious Disease"/>
            <person name="Wu L."/>
            <person name="Ma J."/>
        </authorList>
    </citation>
    <scope>NUCLEOTIDE SEQUENCE [LARGE SCALE GENOMIC DNA]</scope>
    <source>
        <strain evidence="3 4">JCM 13813</strain>
    </source>
</reference>
<sequence length="94" mass="10717">MSANKTEPTVGHQHEERSVQIVVNTRPHQWAERTISYEEVVNLAYPAQPIGEGEEVTVSYTRGHDEKHEGSLTPNHSVKVKNKMVFDVYRTSRS</sequence>
<comment type="caution">
    <text evidence="3">The sequence shown here is derived from an EMBL/GenBank/DDBJ whole genome shotgun (WGS) entry which is preliminary data.</text>
</comment>
<evidence type="ECO:0000313" key="4">
    <source>
        <dbReference type="Proteomes" id="UP001501161"/>
    </source>
</evidence>